<evidence type="ECO:0000259" key="3">
    <source>
        <dbReference type="Pfam" id="PF00675"/>
    </source>
</evidence>
<reference evidence="5 6" key="1">
    <citation type="submission" date="2020-09" db="EMBL/GenBank/DDBJ databases">
        <title>Investigation of environmental microbes.</title>
        <authorList>
            <person name="Ou Y."/>
            <person name="Kang Q."/>
        </authorList>
    </citation>
    <scope>NUCLEOTIDE SEQUENCE [LARGE SCALE GENOMIC DNA]</scope>
    <source>
        <strain evidence="5 6">KJZ-14</strain>
    </source>
</reference>
<dbReference type="Proteomes" id="UP000516404">
    <property type="component" value="Chromosome"/>
</dbReference>
<organism evidence="5 6">
    <name type="scientific">Rothia terrae</name>
    <dbReference type="NCBI Taxonomy" id="396015"/>
    <lineage>
        <taxon>Bacteria</taxon>
        <taxon>Bacillati</taxon>
        <taxon>Actinomycetota</taxon>
        <taxon>Actinomycetes</taxon>
        <taxon>Micrococcales</taxon>
        <taxon>Micrococcaceae</taxon>
        <taxon>Rothia</taxon>
    </lineage>
</organism>
<evidence type="ECO:0000256" key="2">
    <source>
        <dbReference type="RuleBase" id="RU004447"/>
    </source>
</evidence>
<dbReference type="InterPro" id="IPR001431">
    <property type="entry name" value="Pept_M16_Zn_BS"/>
</dbReference>
<dbReference type="GO" id="GO:0004222">
    <property type="term" value="F:metalloendopeptidase activity"/>
    <property type="evidence" value="ECO:0007669"/>
    <property type="project" value="InterPro"/>
</dbReference>
<name>A0A7H2BC39_9MICC</name>
<evidence type="ECO:0000259" key="4">
    <source>
        <dbReference type="Pfam" id="PF05193"/>
    </source>
</evidence>
<comment type="similarity">
    <text evidence="1 2">Belongs to the peptidase M16 family.</text>
</comment>
<dbReference type="PANTHER" id="PTHR11851">
    <property type="entry name" value="METALLOPROTEASE"/>
    <property type="match status" value="1"/>
</dbReference>
<dbReference type="InterPro" id="IPR050361">
    <property type="entry name" value="MPP/UQCRC_Complex"/>
</dbReference>
<dbReference type="Gene3D" id="3.30.830.10">
    <property type="entry name" value="Metalloenzyme, LuxS/M16 peptidase-like"/>
    <property type="match status" value="2"/>
</dbReference>
<gene>
    <name evidence="5" type="ORF">IDM49_08270</name>
</gene>
<feature type="domain" description="Peptidase M16 C-terminal" evidence="4">
    <location>
        <begin position="197"/>
        <end position="379"/>
    </location>
</feature>
<dbReference type="Pfam" id="PF05193">
    <property type="entry name" value="Peptidase_M16_C"/>
    <property type="match status" value="1"/>
</dbReference>
<dbReference type="InterPro" id="IPR011249">
    <property type="entry name" value="Metalloenz_LuxS/M16"/>
</dbReference>
<dbReference type="InterPro" id="IPR011765">
    <property type="entry name" value="Pept_M16_N"/>
</dbReference>
<sequence length="443" mass="48662">MPIELPLTQADVQDELDFVNGRLVYAGEGGNEVRRSILPGGVRVMTERMPSQRSVSIGFWVGVGSRDEQPGMLGSTHFLEHLLFKGTDTRSALDIAQSFDEVGGESNALTAKEHTCYYARVLDENTQMAIDVIADMVSNAKLDAQDLEQERGVILEEIAMDQDDPTDVAFENHIEQLMGHNPLGRPIGGTPEEIQAVPRDAVWEHFKKFYTPDRLVISAAGSLNHSEIVQYVLSALEKSGWNLQEGVLPVARRERHASAIEPFALDRDVEKGFEQTNIVVGRPSIIAGDDRRYAMSVLTSALGGGMSSRLFQEIREKRGLAYSTFAFSGAYSDAGYFGMYAGCLPAKTDQVLELMNSEFEALARDGLRPKELQKVVGQLGGATILGSEDAGSRMSRLGRAELDSGKYYSLDELLTGVRSVTLGDVHELLKFLNEQAQITTIVR</sequence>
<proteinExistence type="inferred from homology"/>
<dbReference type="GO" id="GO:0006508">
    <property type="term" value="P:proteolysis"/>
    <property type="evidence" value="ECO:0007669"/>
    <property type="project" value="InterPro"/>
</dbReference>
<evidence type="ECO:0000313" key="5">
    <source>
        <dbReference type="EMBL" id="QNV37235.1"/>
    </source>
</evidence>
<feature type="domain" description="Peptidase M16 N-terminal" evidence="3">
    <location>
        <begin position="43"/>
        <end position="190"/>
    </location>
</feature>
<dbReference type="SUPFAM" id="SSF63411">
    <property type="entry name" value="LuxS/MPP-like metallohydrolase"/>
    <property type="match status" value="2"/>
</dbReference>
<dbReference type="EMBL" id="CP061539">
    <property type="protein sequence ID" value="QNV37235.1"/>
    <property type="molecule type" value="Genomic_DNA"/>
</dbReference>
<dbReference type="KEGG" id="rter:IDM49_08270"/>
<dbReference type="PANTHER" id="PTHR11851:SF49">
    <property type="entry name" value="MITOCHONDRIAL-PROCESSING PEPTIDASE SUBUNIT ALPHA"/>
    <property type="match status" value="1"/>
</dbReference>
<keyword evidence="6" id="KW-1185">Reference proteome</keyword>
<accession>A0A7H2BC39</accession>
<dbReference type="InterPro" id="IPR007863">
    <property type="entry name" value="Peptidase_M16_C"/>
</dbReference>
<protein>
    <submittedName>
        <fullName evidence="5">Insulinase family protein</fullName>
    </submittedName>
</protein>
<dbReference type="GO" id="GO:0046872">
    <property type="term" value="F:metal ion binding"/>
    <property type="evidence" value="ECO:0007669"/>
    <property type="project" value="InterPro"/>
</dbReference>
<dbReference type="Pfam" id="PF00675">
    <property type="entry name" value="Peptidase_M16"/>
    <property type="match status" value="1"/>
</dbReference>
<evidence type="ECO:0000313" key="6">
    <source>
        <dbReference type="Proteomes" id="UP000516404"/>
    </source>
</evidence>
<evidence type="ECO:0000256" key="1">
    <source>
        <dbReference type="ARBA" id="ARBA00007261"/>
    </source>
</evidence>
<dbReference type="RefSeq" id="WP_190724163.1">
    <property type="nucleotide sequence ID" value="NZ_CP061539.1"/>
</dbReference>
<dbReference type="AlphaFoldDB" id="A0A7H2BC39"/>
<dbReference type="GeneID" id="96624234"/>
<dbReference type="PROSITE" id="PS00143">
    <property type="entry name" value="INSULINASE"/>
    <property type="match status" value="1"/>
</dbReference>